<dbReference type="PANTHER" id="PTHR46323:SF2">
    <property type="entry name" value="BETA-GALACTOSIDASE"/>
    <property type="match status" value="1"/>
</dbReference>
<comment type="caution">
    <text evidence="16">The sequence shown here is derived from an EMBL/GenBank/DDBJ whole genome shotgun (WGS) entry which is preliminary data.</text>
</comment>
<protein>
    <recommendedName>
        <fullName evidence="5">beta-galactosidase</fullName>
        <ecNumber evidence="5">3.2.1.23</ecNumber>
    </recommendedName>
    <alternativeName>
        <fullName evidence="9">Lactase</fullName>
    </alternativeName>
</protein>
<dbReference type="PRINTS" id="PR00132">
    <property type="entry name" value="GLHYDRLASE2"/>
</dbReference>
<evidence type="ECO:0000256" key="8">
    <source>
        <dbReference type="ARBA" id="ARBA00023295"/>
    </source>
</evidence>
<dbReference type="InterPro" id="IPR006102">
    <property type="entry name" value="Ig-like_GH2"/>
</dbReference>
<dbReference type="Pfam" id="PF02929">
    <property type="entry name" value="Bgal_small_N"/>
    <property type="match status" value="1"/>
</dbReference>
<keyword evidence="8" id="KW-0326">Glycosidase</keyword>
<feature type="signal peptide" evidence="10">
    <location>
        <begin position="1"/>
        <end position="30"/>
    </location>
</feature>
<dbReference type="InterPro" id="IPR006101">
    <property type="entry name" value="Glyco_hydro_2"/>
</dbReference>
<dbReference type="InterPro" id="IPR006103">
    <property type="entry name" value="Glyco_hydro_2_cat"/>
</dbReference>
<feature type="domain" description="Glycoside hydrolase family 2 immunoglobulin-like beta-sandwich" evidence="11">
    <location>
        <begin position="209"/>
        <end position="310"/>
    </location>
</feature>
<evidence type="ECO:0000259" key="12">
    <source>
        <dbReference type="Pfam" id="PF02836"/>
    </source>
</evidence>
<dbReference type="Proteomes" id="UP001165489">
    <property type="component" value="Unassembled WGS sequence"/>
</dbReference>
<evidence type="ECO:0000256" key="5">
    <source>
        <dbReference type="ARBA" id="ARBA00012756"/>
    </source>
</evidence>
<accession>A0ABS9UVB2</accession>
<comment type="subunit">
    <text evidence="4">Monomer.</text>
</comment>
<keyword evidence="6" id="KW-0378">Hydrolase</keyword>
<evidence type="ECO:0000259" key="14">
    <source>
        <dbReference type="Pfam" id="PF02929"/>
    </source>
</evidence>
<evidence type="ECO:0000256" key="10">
    <source>
        <dbReference type="SAM" id="SignalP"/>
    </source>
</evidence>
<comment type="similarity">
    <text evidence="3">Belongs to the glycosyl hydrolase 2 family.</text>
</comment>
<keyword evidence="17" id="KW-1185">Reference proteome</keyword>
<dbReference type="Pfam" id="PF02836">
    <property type="entry name" value="Glyco_hydro_2_C"/>
    <property type="match status" value="1"/>
</dbReference>
<dbReference type="SUPFAM" id="SSF51445">
    <property type="entry name" value="(Trans)glycosidases"/>
    <property type="match status" value="1"/>
</dbReference>
<dbReference type="InterPro" id="IPR011013">
    <property type="entry name" value="Gal_mutarotase_sf_dom"/>
</dbReference>
<feature type="chain" id="PRO_5045562887" description="beta-galactosidase" evidence="10">
    <location>
        <begin position="31"/>
        <end position="960"/>
    </location>
</feature>
<evidence type="ECO:0000256" key="2">
    <source>
        <dbReference type="ARBA" id="ARBA00001913"/>
    </source>
</evidence>
<dbReference type="EMBL" id="JAKZGP010000002">
    <property type="protein sequence ID" value="MCH7408110.1"/>
    <property type="molecule type" value="Genomic_DNA"/>
</dbReference>
<dbReference type="InterPro" id="IPR004199">
    <property type="entry name" value="B-gal_small/dom_5"/>
</dbReference>
<dbReference type="InterPro" id="IPR050347">
    <property type="entry name" value="Bact_Beta-galactosidase"/>
</dbReference>
<evidence type="ECO:0000259" key="13">
    <source>
        <dbReference type="Pfam" id="PF02837"/>
    </source>
</evidence>
<gene>
    <name evidence="16" type="ORF">MM239_01775</name>
</gene>
<dbReference type="InterPro" id="IPR036156">
    <property type="entry name" value="Beta-gal/glucu_dom_sf"/>
</dbReference>
<feature type="domain" description="Beta-galactosidase" evidence="15">
    <location>
        <begin position="582"/>
        <end position="660"/>
    </location>
</feature>
<dbReference type="Pfam" id="PF16353">
    <property type="entry name" value="LacZ_4"/>
    <property type="match status" value="1"/>
</dbReference>
<dbReference type="RefSeq" id="WP_241346086.1">
    <property type="nucleotide sequence ID" value="NZ_JAKZGP010000002.1"/>
</dbReference>
<dbReference type="PANTHER" id="PTHR46323">
    <property type="entry name" value="BETA-GALACTOSIDASE"/>
    <property type="match status" value="1"/>
</dbReference>
<dbReference type="SUPFAM" id="SSF49303">
    <property type="entry name" value="beta-Galactosidase/glucuronidase domain"/>
    <property type="match status" value="1"/>
</dbReference>
<feature type="domain" description="Beta galactosidase small chain/" evidence="14">
    <location>
        <begin position="696"/>
        <end position="883"/>
    </location>
</feature>
<dbReference type="InterPro" id="IPR008979">
    <property type="entry name" value="Galactose-bd-like_sf"/>
</dbReference>
<evidence type="ECO:0000256" key="1">
    <source>
        <dbReference type="ARBA" id="ARBA00001412"/>
    </source>
</evidence>
<feature type="domain" description="Glycoside hydrolase family 2 catalytic" evidence="12">
    <location>
        <begin position="313"/>
        <end position="530"/>
    </location>
</feature>
<organism evidence="16 17">
    <name type="scientific">Belliella filtrata</name>
    <dbReference type="NCBI Taxonomy" id="2923435"/>
    <lineage>
        <taxon>Bacteria</taxon>
        <taxon>Pseudomonadati</taxon>
        <taxon>Bacteroidota</taxon>
        <taxon>Cytophagia</taxon>
        <taxon>Cytophagales</taxon>
        <taxon>Cyclobacteriaceae</taxon>
        <taxon>Belliella</taxon>
    </lineage>
</organism>
<evidence type="ECO:0000256" key="3">
    <source>
        <dbReference type="ARBA" id="ARBA00007401"/>
    </source>
</evidence>
<sequence length="960" mass="109490">MIKIMLGKNKNWLRNTLILLFMCLYDFGFAQEKQHETIIEYLSGTGYKDTKVWEFKVSGGRKAGEWSTINVPSVWEQEGYGKYQYGIKFYGKDFPDGIADEVGEYKYEFEIPKDWENRRIRIVFDGSMTDTEVRINGRSAGDKHQGAFYRFKYDITEILKYGAKNLLEVTVSKESSNAGVNLAERRADYWNFGGIFRPVFLEVLPSTFIDRTAIDAKANGDFLAEVYLGDGSSKALKVQAKIQDESGKIVGEMIEKTIPVGSDKVVLEGRFDEKDLALWTAETPNLYAITYSLFDQDQLLHTINDRFGFRTIEVRESDGIYINGQRILMKGVNKHSFWPESGRTLNRELNYEAAKLIKEMNMNAVRLAHYPSDPEFLEACDELGLYVLHELGGWHGHYDEEVGIGLVESLVTRDVNHPSVIFWDNGNEGGWNTELDDEFAKWDPQNRPVLHPQQLLSGIETMHYRSYGEMQEYFRGDYIFMPTEFLHGLYDGGHGAGLYDYWEMMRKHPRSGGGFLWVFADEGIARTDQDGRIDNQGNYAADGILGPHMEKEGSFYTIKEVWSPVMLMQDAVLPPDFDGDFLVENRYDFTNLKDCTFEWSFGKFHTPESGKAGHTVLMKASIPGPSVAPQSSGTLSIKWPSNWKELDVLYIKALDPNGDELWTWSYTWEKEKTYLTAASGKVDFSEDEATITVKSGQLEVAFDKKTGELNSLKESGKPFAFKGPNFIAARRGDRTLDGNIDRDADKGLDRIYKEIAYEQSLTQLQVSKEGDQVIVHTAFKGPIASLTWYIKPGGLIQLDYAYQYDGVVELLGLNFDYPEHMVKAKRWLGKGPYRVWQNRLHGTTFDTWENEYNDPIPGETFGYPEFKGYFHDWRWVVFETSEGEIHLSTDQTENYLGVYTPRDGRDKLLYTLPQTGLAVLDVIPAVRNKVNATDLIGPSSQAQWVEGVKKGSVFLKFKAK</sequence>
<dbReference type="InterPro" id="IPR006104">
    <property type="entry name" value="Glyco_hydro_2_N"/>
</dbReference>
<dbReference type="Pfam" id="PF02837">
    <property type="entry name" value="Glyco_hydro_2_N"/>
    <property type="match status" value="1"/>
</dbReference>
<keyword evidence="10" id="KW-0732">Signal</keyword>
<dbReference type="EC" id="3.2.1.23" evidence="5"/>
<comment type="catalytic activity">
    <reaction evidence="1">
        <text>Hydrolysis of terminal non-reducing beta-D-galactose residues in beta-D-galactosides.</text>
        <dbReference type="EC" id="3.2.1.23"/>
    </reaction>
</comment>
<comment type="cofactor">
    <cofactor evidence="2">
        <name>Ca(2+)</name>
        <dbReference type="ChEBI" id="CHEBI:29108"/>
    </cofactor>
</comment>
<name>A0ABS9UVB2_9BACT</name>
<feature type="domain" description="Glycosyl hydrolases family 2 sugar binding" evidence="13">
    <location>
        <begin position="65"/>
        <end position="204"/>
    </location>
</feature>
<evidence type="ECO:0000256" key="9">
    <source>
        <dbReference type="ARBA" id="ARBA00032230"/>
    </source>
</evidence>
<dbReference type="InterPro" id="IPR014718">
    <property type="entry name" value="GH-type_carb-bd"/>
</dbReference>
<dbReference type="Gene3D" id="3.20.20.80">
    <property type="entry name" value="Glycosidases"/>
    <property type="match status" value="1"/>
</dbReference>
<proteinExistence type="inferred from homology"/>
<reference evidence="16" key="1">
    <citation type="submission" date="2022-03" db="EMBL/GenBank/DDBJ databases">
        <title>De novo assembled genomes of Belliella spp. (Cyclobacteriaceae) strains.</title>
        <authorList>
            <person name="Szabo A."/>
            <person name="Korponai K."/>
            <person name="Felfoldi T."/>
        </authorList>
    </citation>
    <scope>NUCLEOTIDE SEQUENCE</scope>
    <source>
        <strain evidence="16">DSM 111904</strain>
    </source>
</reference>
<dbReference type="Pfam" id="PF00703">
    <property type="entry name" value="Glyco_hydro_2"/>
    <property type="match status" value="1"/>
</dbReference>
<dbReference type="Gene3D" id="2.70.98.10">
    <property type="match status" value="1"/>
</dbReference>
<evidence type="ECO:0000256" key="6">
    <source>
        <dbReference type="ARBA" id="ARBA00022801"/>
    </source>
</evidence>
<dbReference type="InterPro" id="IPR017853">
    <property type="entry name" value="GH"/>
</dbReference>
<dbReference type="Gene3D" id="2.60.40.10">
    <property type="entry name" value="Immunoglobulins"/>
    <property type="match status" value="1"/>
</dbReference>
<evidence type="ECO:0000256" key="4">
    <source>
        <dbReference type="ARBA" id="ARBA00011245"/>
    </source>
</evidence>
<evidence type="ECO:0000313" key="16">
    <source>
        <dbReference type="EMBL" id="MCH7408110.1"/>
    </source>
</evidence>
<evidence type="ECO:0000256" key="7">
    <source>
        <dbReference type="ARBA" id="ARBA00022837"/>
    </source>
</evidence>
<evidence type="ECO:0000313" key="17">
    <source>
        <dbReference type="Proteomes" id="UP001165489"/>
    </source>
</evidence>
<dbReference type="Gene3D" id="2.60.120.260">
    <property type="entry name" value="Galactose-binding domain-like"/>
    <property type="match status" value="1"/>
</dbReference>
<dbReference type="InterPro" id="IPR013783">
    <property type="entry name" value="Ig-like_fold"/>
</dbReference>
<dbReference type="InterPro" id="IPR032312">
    <property type="entry name" value="LacZ_4"/>
</dbReference>
<dbReference type="SUPFAM" id="SSF49785">
    <property type="entry name" value="Galactose-binding domain-like"/>
    <property type="match status" value="1"/>
</dbReference>
<keyword evidence="7" id="KW-0106">Calcium</keyword>
<evidence type="ECO:0000259" key="15">
    <source>
        <dbReference type="Pfam" id="PF16353"/>
    </source>
</evidence>
<evidence type="ECO:0000259" key="11">
    <source>
        <dbReference type="Pfam" id="PF00703"/>
    </source>
</evidence>
<dbReference type="SUPFAM" id="SSF74650">
    <property type="entry name" value="Galactose mutarotase-like"/>
    <property type="match status" value="1"/>
</dbReference>